<dbReference type="EMBL" id="NAFI01000173">
    <property type="protein sequence ID" value="OSJ09739.1"/>
    <property type="molecule type" value="Genomic_DNA"/>
</dbReference>
<name>A0A1X3GKN2_9BRAD</name>
<dbReference type="AlphaFoldDB" id="A0A1X3GKN2"/>
<evidence type="ECO:0000313" key="2">
    <source>
        <dbReference type="Proteomes" id="UP000193553"/>
    </source>
</evidence>
<evidence type="ECO:0000313" key="1">
    <source>
        <dbReference type="EMBL" id="OSJ09739.1"/>
    </source>
</evidence>
<dbReference type="RefSeq" id="WP_085353452.1">
    <property type="nucleotide sequence ID" value="NZ_JAFBBN010000001.1"/>
</dbReference>
<dbReference type="Proteomes" id="UP000193553">
    <property type="component" value="Unassembled WGS sequence"/>
</dbReference>
<proteinExistence type="predicted"/>
<organism evidence="1 2">
    <name type="scientific">Bradyrhizobium canariense</name>
    <dbReference type="NCBI Taxonomy" id="255045"/>
    <lineage>
        <taxon>Bacteria</taxon>
        <taxon>Pseudomonadati</taxon>
        <taxon>Pseudomonadota</taxon>
        <taxon>Alphaproteobacteria</taxon>
        <taxon>Hyphomicrobiales</taxon>
        <taxon>Nitrobacteraceae</taxon>
        <taxon>Bradyrhizobium</taxon>
    </lineage>
</organism>
<sequence>MPVWLEILLNLSGYAGFVALASHGTACPSNSADHQTSTDDR</sequence>
<protein>
    <submittedName>
        <fullName evidence="1">Uncharacterized protein</fullName>
    </submittedName>
</protein>
<gene>
    <name evidence="1" type="ORF">BSZ18_17235</name>
</gene>
<reference evidence="1 2" key="1">
    <citation type="submission" date="2017-03" db="EMBL/GenBank/DDBJ databases">
        <title>Whole genome sequences of fourteen strains of Bradyrhizobium canariense and one strain of Bradyrhizobium japonicum isolated from Lupinus (Papilionoideae: Genisteae) species in Algeria.</title>
        <authorList>
            <person name="Crovadore J."/>
            <person name="Chekireb D."/>
            <person name="Brachmann A."/>
            <person name="Chablais R."/>
            <person name="Cochard B."/>
            <person name="Lefort F."/>
        </authorList>
    </citation>
    <scope>NUCLEOTIDE SEQUENCE [LARGE SCALE GENOMIC DNA]</scope>
    <source>
        <strain evidence="1 2">UBMA195</strain>
    </source>
</reference>
<comment type="caution">
    <text evidence="1">The sequence shown here is derived from an EMBL/GenBank/DDBJ whole genome shotgun (WGS) entry which is preliminary data.</text>
</comment>
<accession>A0A1X3GKN2</accession>